<dbReference type="InterPro" id="IPR017224">
    <property type="entry name" value="Opine_Oxase_asu/HCN_bsu"/>
</dbReference>
<evidence type="ECO:0000259" key="3">
    <source>
        <dbReference type="Pfam" id="PF07992"/>
    </source>
</evidence>
<dbReference type="PIRSF" id="PIRSF037495">
    <property type="entry name" value="Opine_OX_OoxA/HcnB"/>
    <property type="match status" value="1"/>
</dbReference>
<dbReference type="Gene3D" id="1.10.10.1100">
    <property type="entry name" value="BFD-like [2Fe-2S]-binding domain"/>
    <property type="match status" value="1"/>
</dbReference>
<protein>
    <submittedName>
        <fullName evidence="4">Thioredoxin reductase</fullName>
    </submittedName>
</protein>
<dbReference type="SUPFAM" id="SSF51905">
    <property type="entry name" value="FAD/NAD(P)-binding domain"/>
    <property type="match status" value="1"/>
</dbReference>
<dbReference type="InterPro" id="IPR023753">
    <property type="entry name" value="FAD/NAD-binding_dom"/>
</dbReference>
<dbReference type="InterPro" id="IPR051691">
    <property type="entry name" value="Metab_Enz_Cyan_OpOx_G3PDH"/>
</dbReference>
<dbReference type="PANTHER" id="PTHR42949:SF3">
    <property type="entry name" value="ANAEROBIC GLYCEROL-3-PHOSPHATE DEHYDROGENASE SUBUNIT B"/>
    <property type="match status" value="1"/>
</dbReference>
<dbReference type="Gene3D" id="3.50.50.60">
    <property type="entry name" value="FAD/NAD(P)-binding domain"/>
    <property type="match status" value="2"/>
</dbReference>
<dbReference type="Pfam" id="PF07992">
    <property type="entry name" value="Pyr_redox_2"/>
    <property type="match status" value="1"/>
</dbReference>
<keyword evidence="1" id="KW-0560">Oxidoreductase</keyword>
<dbReference type="EMBL" id="LT607411">
    <property type="protein sequence ID" value="SCE98400.1"/>
    <property type="molecule type" value="Genomic_DNA"/>
</dbReference>
<dbReference type="PANTHER" id="PTHR42949">
    <property type="entry name" value="ANAEROBIC GLYCEROL-3-PHOSPHATE DEHYDROGENASE SUBUNIT B"/>
    <property type="match status" value="1"/>
</dbReference>
<evidence type="ECO:0000256" key="2">
    <source>
        <dbReference type="SAM" id="MobiDB-lite"/>
    </source>
</evidence>
<reference evidence="5" key="1">
    <citation type="submission" date="2016-06" db="EMBL/GenBank/DDBJ databases">
        <authorList>
            <person name="Varghese N."/>
            <person name="Submissions Spin"/>
        </authorList>
    </citation>
    <scope>NUCLEOTIDE SEQUENCE [LARGE SCALE GENOMIC DNA]</scope>
    <source>
        <strain evidence="5">DSM 43909</strain>
    </source>
</reference>
<organism evidence="4 5">
    <name type="scientific">Micromonospora viridifaciens</name>
    <dbReference type="NCBI Taxonomy" id="1881"/>
    <lineage>
        <taxon>Bacteria</taxon>
        <taxon>Bacillati</taxon>
        <taxon>Actinomycetota</taxon>
        <taxon>Actinomycetes</taxon>
        <taxon>Micromonosporales</taxon>
        <taxon>Micromonosporaceae</taxon>
        <taxon>Micromonospora</taxon>
    </lineage>
</organism>
<evidence type="ECO:0000313" key="4">
    <source>
        <dbReference type="EMBL" id="SCE98400.1"/>
    </source>
</evidence>
<keyword evidence="5" id="KW-1185">Reference proteome</keyword>
<dbReference type="RefSeq" id="WP_197698427.1">
    <property type="nucleotide sequence ID" value="NZ_LT607411.1"/>
</dbReference>
<name>A0A1C4WQC4_MICVI</name>
<evidence type="ECO:0000313" key="5">
    <source>
        <dbReference type="Proteomes" id="UP000198242"/>
    </source>
</evidence>
<dbReference type="InterPro" id="IPR041854">
    <property type="entry name" value="BFD-like_2Fe2S-bd_dom_sf"/>
</dbReference>
<feature type="domain" description="FAD/NAD(P)-binding" evidence="3">
    <location>
        <begin position="9"/>
        <end position="325"/>
    </location>
</feature>
<dbReference type="PRINTS" id="PR00411">
    <property type="entry name" value="PNDRDTASEI"/>
</dbReference>
<dbReference type="InterPro" id="IPR036188">
    <property type="entry name" value="FAD/NAD-bd_sf"/>
</dbReference>
<dbReference type="PRINTS" id="PR00368">
    <property type="entry name" value="FADPNR"/>
</dbReference>
<sequence>MTSKSERMFDVLVVGAGPAGLAAATSATRAGARTALVDAGVVPGGQYWRHPAPSEHGVSAAEVAHLHHDLATYRRLVAGLAAVAQFSQHHVWTVTRDRDGFVVHVVDRTGGGERAVELRSRRLILAPGAYDRQIPFPGWDLPGVMTAGGVQALLKGHGVVAGQRVLVAGTGPFLLPVAAGLAESGASVVGVHEAASPLAWLSELSAVIRNASKLGEGASYARVLARRRIPVRTRSVVVSAHGTDAVERVTTMRLDHRGRVVPGSERTIAVDVLAVGWGFTPQLELPLALGCATRVDVDGSLVCEVDDEQRSSVEGVFVAGEACGVGGAALATVEGEIAGTVAAGASSVAPRLRRSRAALRRFAQAMHRSHPVPAGWVDRLSDDTTVCRCEEVPFGALRSMQQDLDAHDGRSAKMLTRAGMGYCQARTCGYAVGCILGQEASRSSGFAERPVSSPLTLGALATSSPAENDPPPAE</sequence>
<feature type="region of interest" description="Disordered" evidence="2">
    <location>
        <begin position="445"/>
        <end position="474"/>
    </location>
</feature>
<dbReference type="Proteomes" id="UP000198242">
    <property type="component" value="Chromosome I"/>
</dbReference>
<evidence type="ECO:0000256" key="1">
    <source>
        <dbReference type="ARBA" id="ARBA00023002"/>
    </source>
</evidence>
<dbReference type="AlphaFoldDB" id="A0A1C4WQC4"/>
<accession>A0A1C4WQC4</accession>
<gene>
    <name evidence="4" type="ORF">GA0074695_2666</name>
</gene>
<proteinExistence type="predicted"/>
<dbReference type="GO" id="GO:0016491">
    <property type="term" value="F:oxidoreductase activity"/>
    <property type="evidence" value="ECO:0007669"/>
    <property type="project" value="UniProtKB-KW"/>
</dbReference>